<evidence type="ECO:0008006" key="4">
    <source>
        <dbReference type="Google" id="ProtNLM"/>
    </source>
</evidence>
<dbReference type="AlphaFoldDB" id="A0A1F5TMD7"/>
<dbReference type="Proteomes" id="UP000177579">
    <property type="component" value="Unassembled WGS sequence"/>
</dbReference>
<dbReference type="EMBL" id="MFGO01000036">
    <property type="protein sequence ID" value="OGF40093.1"/>
    <property type="molecule type" value="Genomic_DNA"/>
</dbReference>
<gene>
    <name evidence="2" type="ORF">A2531_05010</name>
</gene>
<reference evidence="2 3" key="1">
    <citation type="journal article" date="2016" name="Nat. Commun.">
        <title>Thousands of microbial genomes shed light on interconnected biogeochemical processes in an aquifer system.</title>
        <authorList>
            <person name="Anantharaman K."/>
            <person name="Brown C.T."/>
            <person name="Hug L.A."/>
            <person name="Sharon I."/>
            <person name="Castelle C.J."/>
            <person name="Probst A.J."/>
            <person name="Thomas B.C."/>
            <person name="Singh A."/>
            <person name="Wilkins M.J."/>
            <person name="Karaoz U."/>
            <person name="Brodie E.L."/>
            <person name="Williams K.H."/>
            <person name="Hubbard S.S."/>
            <person name="Banfield J.F."/>
        </authorList>
    </citation>
    <scope>NUCLEOTIDE SEQUENCE [LARGE SCALE GENOMIC DNA]</scope>
</reference>
<evidence type="ECO:0000256" key="1">
    <source>
        <dbReference type="SAM" id="SignalP"/>
    </source>
</evidence>
<sequence>MKFKFVILLLIFLFSLSRKPVLADCNDFGIKIVPPIINFSDVTTGDNLLCDIKLIRWCVDVPYNIKATVDESDIYDWIKFDSDSSLKFLKGEELHNIKLKVLVPENADIGSYQGSVLFVISSGDKIQQDGVAMNVNIGVRSIIKIDVTQTSYIKVYTSPILNKLRGRIIVKPEDLGRAYYIHPILNKMFSLGSPNEAFSVMRSQGIGISNNNLTKFRENGKNNDNILIEDDFIDIHLGKIFLQVEENGEAWYINPENGERYFLNRPHDAFGIMQDLGVGITNNDFDLLINK</sequence>
<evidence type="ECO:0000313" key="2">
    <source>
        <dbReference type="EMBL" id="OGF40093.1"/>
    </source>
</evidence>
<proteinExistence type="predicted"/>
<evidence type="ECO:0000313" key="3">
    <source>
        <dbReference type="Proteomes" id="UP000177579"/>
    </source>
</evidence>
<comment type="caution">
    <text evidence="2">The sequence shown here is derived from an EMBL/GenBank/DDBJ whole genome shotgun (WGS) entry which is preliminary data.</text>
</comment>
<accession>A0A1F5TMD7</accession>
<organism evidence="2 3">
    <name type="scientific">Candidatus Falkowbacteria bacterium RIFOXYD2_FULL_34_120</name>
    <dbReference type="NCBI Taxonomy" id="1798007"/>
    <lineage>
        <taxon>Bacteria</taxon>
        <taxon>Candidatus Falkowiibacteriota</taxon>
    </lineage>
</organism>
<protein>
    <recommendedName>
        <fullName evidence="4">Cohesin domain-containing protein</fullName>
    </recommendedName>
</protein>
<keyword evidence="1" id="KW-0732">Signal</keyword>
<feature type="chain" id="PRO_5009521371" description="Cohesin domain-containing protein" evidence="1">
    <location>
        <begin position="24"/>
        <end position="291"/>
    </location>
</feature>
<name>A0A1F5TMD7_9BACT</name>
<feature type="signal peptide" evidence="1">
    <location>
        <begin position="1"/>
        <end position="23"/>
    </location>
</feature>